<sequence>MDGNGVRDKKLDAFILNGALLLYSRGLQERCSTDISMLRAHREYEGPSRIFEDLKELGSV</sequence>
<keyword evidence="2" id="KW-1185">Reference proteome</keyword>
<gene>
    <name evidence="1" type="ORF">BGZ65_011085</name>
</gene>
<dbReference type="Proteomes" id="UP000749646">
    <property type="component" value="Unassembled WGS sequence"/>
</dbReference>
<protein>
    <submittedName>
        <fullName evidence="1">Uncharacterized protein</fullName>
    </submittedName>
</protein>
<evidence type="ECO:0000313" key="1">
    <source>
        <dbReference type="EMBL" id="KAF9970490.1"/>
    </source>
</evidence>
<proteinExistence type="predicted"/>
<dbReference type="EMBL" id="JAAAHW010004974">
    <property type="protein sequence ID" value="KAF9970490.1"/>
    <property type="molecule type" value="Genomic_DNA"/>
</dbReference>
<organism evidence="1 2">
    <name type="scientific">Modicella reniformis</name>
    <dbReference type="NCBI Taxonomy" id="1440133"/>
    <lineage>
        <taxon>Eukaryota</taxon>
        <taxon>Fungi</taxon>
        <taxon>Fungi incertae sedis</taxon>
        <taxon>Mucoromycota</taxon>
        <taxon>Mortierellomycotina</taxon>
        <taxon>Mortierellomycetes</taxon>
        <taxon>Mortierellales</taxon>
        <taxon>Mortierellaceae</taxon>
        <taxon>Modicella</taxon>
    </lineage>
</organism>
<comment type="caution">
    <text evidence="1">The sequence shown here is derived from an EMBL/GenBank/DDBJ whole genome shotgun (WGS) entry which is preliminary data.</text>
</comment>
<reference evidence="1" key="1">
    <citation type="journal article" date="2020" name="Fungal Divers.">
        <title>Resolving the Mortierellaceae phylogeny through synthesis of multi-gene phylogenetics and phylogenomics.</title>
        <authorList>
            <person name="Vandepol N."/>
            <person name="Liber J."/>
            <person name="Desiro A."/>
            <person name="Na H."/>
            <person name="Kennedy M."/>
            <person name="Barry K."/>
            <person name="Grigoriev I.V."/>
            <person name="Miller A.N."/>
            <person name="O'Donnell K."/>
            <person name="Stajich J.E."/>
            <person name="Bonito G."/>
        </authorList>
    </citation>
    <scope>NUCLEOTIDE SEQUENCE</scope>
    <source>
        <strain evidence="1">MES-2147</strain>
    </source>
</reference>
<feature type="non-terminal residue" evidence="1">
    <location>
        <position position="60"/>
    </location>
</feature>
<evidence type="ECO:0000313" key="2">
    <source>
        <dbReference type="Proteomes" id="UP000749646"/>
    </source>
</evidence>
<accession>A0A9P6JFK8</accession>
<dbReference type="AlphaFoldDB" id="A0A9P6JFK8"/>
<name>A0A9P6JFK8_9FUNG</name>